<reference evidence="2" key="1">
    <citation type="journal article" date="2014" name="Science">
        <title>Ancient hybridizations among the ancestral genomes of bread wheat.</title>
        <authorList>
            <consortium name="International Wheat Genome Sequencing Consortium,"/>
            <person name="Marcussen T."/>
            <person name="Sandve S.R."/>
            <person name="Heier L."/>
            <person name="Spannagl M."/>
            <person name="Pfeifer M."/>
            <person name="Jakobsen K.S."/>
            <person name="Wulff B.B."/>
            <person name="Steuernagel B."/>
            <person name="Mayer K.F."/>
            <person name="Olsen O.A."/>
        </authorList>
    </citation>
    <scope>NUCLEOTIDE SEQUENCE [LARGE SCALE GENOMIC DNA]</scope>
    <source>
        <strain evidence="2">cv. AL8/78</strain>
    </source>
</reference>
<organism evidence="1 2">
    <name type="scientific">Aegilops tauschii subsp. strangulata</name>
    <name type="common">Goatgrass</name>
    <dbReference type="NCBI Taxonomy" id="200361"/>
    <lineage>
        <taxon>Eukaryota</taxon>
        <taxon>Viridiplantae</taxon>
        <taxon>Streptophyta</taxon>
        <taxon>Embryophyta</taxon>
        <taxon>Tracheophyta</taxon>
        <taxon>Spermatophyta</taxon>
        <taxon>Magnoliopsida</taxon>
        <taxon>Liliopsida</taxon>
        <taxon>Poales</taxon>
        <taxon>Poaceae</taxon>
        <taxon>BOP clade</taxon>
        <taxon>Pooideae</taxon>
        <taxon>Triticodae</taxon>
        <taxon>Triticeae</taxon>
        <taxon>Triticinae</taxon>
        <taxon>Aegilops</taxon>
    </lineage>
</organism>
<reference evidence="1" key="4">
    <citation type="submission" date="2019-03" db="UniProtKB">
        <authorList>
            <consortium name="EnsemblPlants"/>
        </authorList>
    </citation>
    <scope>IDENTIFICATION</scope>
</reference>
<reference evidence="2" key="2">
    <citation type="journal article" date="2017" name="Nat. Plants">
        <title>The Aegilops tauschii genome reveals multiple impacts of transposons.</title>
        <authorList>
            <person name="Zhao G."/>
            <person name="Zou C."/>
            <person name="Li K."/>
            <person name="Wang K."/>
            <person name="Li T."/>
            <person name="Gao L."/>
            <person name="Zhang X."/>
            <person name="Wang H."/>
            <person name="Yang Z."/>
            <person name="Liu X."/>
            <person name="Jiang W."/>
            <person name="Mao L."/>
            <person name="Kong X."/>
            <person name="Jiao Y."/>
            <person name="Jia J."/>
        </authorList>
    </citation>
    <scope>NUCLEOTIDE SEQUENCE [LARGE SCALE GENOMIC DNA]</scope>
    <source>
        <strain evidence="2">cv. AL8/78</strain>
    </source>
</reference>
<dbReference type="EnsemblPlants" id="AET6Gv20494300.26">
    <property type="protein sequence ID" value="AET6Gv20494300.26"/>
    <property type="gene ID" value="AET6Gv20494300"/>
</dbReference>
<protein>
    <submittedName>
        <fullName evidence="1">Uncharacterized protein</fullName>
    </submittedName>
</protein>
<evidence type="ECO:0000313" key="1">
    <source>
        <dbReference type="EnsemblPlants" id="AET6Gv20494300.26"/>
    </source>
</evidence>
<keyword evidence="2" id="KW-1185">Reference proteome</keyword>
<accession>A0A453NV41</accession>
<dbReference type="Proteomes" id="UP000015105">
    <property type="component" value="Chromosome 6D"/>
</dbReference>
<reference evidence="1" key="5">
    <citation type="journal article" date="2021" name="G3 (Bethesda)">
        <title>Aegilops tauschii genome assembly Aet v5.0 features greater sequence contiguity and improved annotation.</title>
        <authorList>
            <person name="Wang L."/>
            <person name="Zhu T."/>
            <person name="Rodriguez J.C."/>
            <person name="Deal K.R."/>
            <person name="Dubcovsky J."/>
            <person name="McGuire P.E."/>
            <person name="Lux T."/>
            <person name="Spannagl M."/>
            <person name="Mayer K.F.X."/>
            <person name="Baldrich P."/>
            <person name="Meyers B.C."/>
            <person name="Huo N."/>
            <person name="Gu Y.Q."/>
            <person name="Zhou H."/>
            <person name="Devos K.M."/>
            <person name="Bennetzen J.L."/>
            <person name="Unver T."/>
            <person name="Budak H."/>
            <person name="Gulick P.J."/>
            <person name="Galiba G."/>
            <person name="Kalapos B."/>
            <person name="Nelson D.R."/>
            <person name="Li P."/>
            <person name="You F.M."/>
            <person name="Luo M.C."/>
            <person name="Dvorak J."/>
        </authorList>
    </citation>
    <scope>NUCLEOTIDE SEQUENCE [LARGE SCALE GENOMIC DNA]</scope>
    <source>
        <strain evidence="1">cv. AL8/78</strain>
    </source>
</reference>
<dbReference type="Gramene" id="AET6Gv20494300.26">
    <property type="protein sequence ID" value="AET6Gv20494300.26"/>
    <property type="gene ID" value="AET6Gv20494300"/>
</dbReference>
<dbReference type="AlphaFoldDB" id="A0A453NV41"/>
<sequence>MLAAPWASALQPGAAYWRPPAYDAGPPAPERAVENLNDLTPRSWARSTSCNAQCCNLQILNFVQALNFLLLCRERTIDTPAQVLLSVQCDKKHKVLFHQMKRDQNQGHIRLQIMRVSAEDNLNVPNRIAHVVPVECNMYFSEVLM</sequence>
<evidence type="ECO:0000313" key="2">
    <source>
        <dbReference type="Proteomes" id="UP000015105"/>
    </source>
</evidence>
<proteinExistence type="predicted"/>
<name>A0A453NV41_AEGTS</name>
<reference evidence="1" key="3">
    <citation type="journal article" date="2017" name="Nature">
        <title>Genome sequence of the progenitor of the wheat D genome Aegilops tauschii.</title>
        <authorList>
            <person name="Luo M.C."/>
            <person name="Gu Y.Q."/>
            <person name="Puiu D."/>
            <person name="Wang H."/>
            <person name="Twardziok S.O."/>
            <person name="Deal K.R."/>
            <person name="Huo N."/>
            <person name="Zhu T."/>
            <person name="Wang L."/>
            <person name="Wang Y."/>
            <person name="McGuire P.E."/>
            <person name="Liu S."/>
            <person name="Long H."/>
            <person name="Ramasamy R.K."/>
            <person name="Rodriguez J.C."/>
            <person name="Van S.L."/>
            <person name="Yuan L."/>
            <person name="Wang Z."/>
            <person name="Xia Z."/>
            <person name="Xiao L."/>
            <person name="Anderson O.D."/>
            <person name="Ouyang S."/>
            <person name="Liang Y."/>
            <person name="Zimin A.V."/>
            <person name="Pertea G."/>
            <person name="Qi P."/>
            <person name="Bennetzen J.L."/>
            <person name="Dai X."/>
            <person name="Dawson M.W."/>
            <person name="Muller H.G."/>
            <person name="Kugler K."/>
            <person name="Rivarola-Duarte L."/>
            <person name="Spannagl M."/>
            <person name="Mayer K.F.X."/>
            <person name="Lu F.H."/>
            <person name="Bevan M.W."/>
            <person name="Leroy P."/>
            <person name="Li P."/>
            <person name="You F.M."/>
            <person name="Sun Q."/>
            <person name="Liu Z."/>
            <person name="Lyons E."/>
            <person name="Wicker T."/>
            <person name="Salzberg S.L."/>
            <person name="Devos K.M."/>
            <person name="Dvorak J."/>
        </authorList>
    </citation>
    <scope>NUCLEOTIDE SEQUENCE [LARGE SCALE GENOMIC DNA]</scope>
    <source>
        <strain evidence="1">cv. AL8/78</strain>
    </source>
</reference>